<dbReference type="OrthoDB" id="10261878at2759"/>
<gene>
    <name evidence="12" type="ORF">DFL_001645</name>
</gene>
<comment type="caution">
    <text evidence="12">The sequence shown here is derived from an EMBL/GenBank/DDBJ whole genome shotgun (WGS) entry which is preliminary data.</text>
</comment>
<feature type="domain" description="Peptidase M24" evidence="11">
    <location>
        <begin position="2"/>
        <end position="142"/>
    </location>
</feature>
<evidence type="ECO:0000256" key="2">
    <source>
        <dbReference type="ARBA" id="ARBA00001936"/>
    </source>
</evidence>
<keyword evidence="13" id="KW-1185">Reference proteome</keyword>
<dbReference type="EC" id="3.4.11.9" evidence="5"/>
<dbReference type="Proteomes" id="UP000283090">
    <property type="component" value="Unassembled WGS sequence"/>
</dbReference>
<keyword evidence="8" id="KW-0378">Hydrolase</keyword>
<evidence type="ECO:0000313" key="12">
    <source>
        <dbReference type="EMBL" id="RVD87409.1"/>
    </source>
</evidence>
<evidence type="ECO:0000256" key="6">
    <source>
        <dbReference type="ARBA" id="ARBA00022438"/>
    </source>
</evidence>
<dbReference type="GeneID" id="93583956"/>
<dbReference type="VEuPathDB" id="FungiDB:DFL_001645"/>
<dbReference type="GO" id="GO:0004177">
    <property type="term" value="F:aminopeptidase activity"/>
    <property type="evidence" value="ECO:0007669"/>
    <property type="project" value="UniProtKB-KW"/>
</dbReference>
<comment type="catalytic activity">
    <reaction evidence="1">
        <text>Release of any N-terminal amino acid, including proline, that is linked to proline, even from a dipeptide or tripeptide.</text>
        <dbReference type="EC" id="3.4.11.9"/>
    </reaction>
</comment>
<dbReference type="AlphaFoldDB" id="A0A437A872"/>
<evidence type="ECO:0000256" key="5">
    <source>
        <dbReference type="ARBA" id="ARBA00012574"/>
    </source>
</evidence>
<dbReference type="InterPro" id="IPR000994">
    <property type="entry name" value="Pept_M24"/>
</dbReference>
<dbReference type="InterPro" id="IPR036005">
    <property type="entry name" value="Creatinase/aminopeptidase-like"/>
</dbReference>
<comment type="similarity">
    <text evidence="4">Belongs to the peptidase M24B family.</text>
</comment>
<evidence type="ECO:0000256" key="8">
    <source>
        <dbReference type="ARBA" id="ARBA00022801"/>
    </source>
</evidence>
<reference evidence="12 13" key="1">
    <citation type="submission" date="2019-01" db="EMBL/GenBank/DDBJ databases">
        <title>Intercellular communication is required for trap formation in the nematode-trapping fungus Duddingtonia flagrans.</title>
        <authorList>
            <person name="Youssar L."/>
            <person name="Wernet V."/>
            <person name="Hensel N."/>
            <person name="Hildebrandt H.-G."/>
            <person name="Fischer R."/>
        </authorList>
    </citation>
    <scope>NUCLEOTIDE SEQUENCE [LARGE SCALE GENOMIC DNA]</scope>
    <source>
        <strain evidence="12 13">CBS H-5679</strain>
    </source>
</reference>
<evidence type="ECO:0000256" key="1">
    <source>
        <dbReference type="ARBA" id="ARBA00001424"/>
    </source>
</evidence>
<keyword evidence="9" id="KW-0464">Manganese</keyword>
<keyword evidence="7" id="KW-0479">Metal-binding</keyword>
<comment type="cofactor">
    <cofactor evidence="2">
        <name>Mn(2+)</name>
        <dbReference type="ChEBI" id="CHEBI:29035"/>
    </cofactor>
</comment>
<keyword evidence="6" id="KW-0645">Protease</keyword>
<dbReference type="Pfam" id="PF00557">
    <property type="entry name" value="Peptidase_M24"/>
    <property type="match status" value="1"/>
</dbReference>
<dbReference type="GO" id="GO:0006508">
    <property type="term" value="P:proteolysis"/>
    <property type="evidence" value="ECO:0007669"/>
    <property type="project" value="TreeGrafter"/>
</dbReference>
<proteinExistence type="inferred from homology"/>
<evidence type="ECO:0000256" key="7">
    <source>
        <dbReference type="ARBA" id="ARBA00022723"/>
    </source>
</evidence>
<dbReference type="Gene3D" id="3.90.230.10">
    <property type="entry name" value="Creatinase/methionine aminopeptidase superfamily"/>
    <property type="match status" value="1"/>
</dbReference>
<evidence type="ECO:0000256" key="3">
    <source>
        <dbReference type="ARBA" id="ARBA00002443"/>
    </source>
</evidence>
<dbReference type="InterPro" id="IPR052433">
    <property type="entry name" value="X-Pro_dipept-like"/>
</dbReference>
<dbReference type="STRING" id="97331.A0A437A872"/>
<dbReference type="SUPFAM" id="SSF55920">
    <property type="entry name" value="Creatinase/aminopeptidase"/>
    <property type="match status" value="1"/>
</dbReference>
<dbReference type="GO" id="GO:0046872">
    <property type="term" value="F:metal ion binding"/>
    <property type="evidence" value="ECO:0007669"/>
    <property type="project" value="UniProtKB-KW"/>
</dbReference>
<dbReference type="RefSeq" id="XP_067492953.1">
    <property type="nucleotide sequence ID" value="XM_067630296.1"/>
</dbReference>
<sequence>MQRTVFSMLKPGVKWRDCHFAAVDVAIEGLREIGVLVGEKGIYWLRRFWESNGDGGMRKRRRRGGGVMALEDFDAFTKDETYNHLKPGMTLTVEPGIYFNQPLYEDYLSTYPHGKSFVDETVLSKYWDVGGVRIEDVVLITEDGYENLTPAPKEIVDIERITGCGKSVI</sequence>
<dbReference type="PANTHER" id="PTHR43226">
    <property type="entry name" value="XAA-PRO AMINOPEPTIDASE 3"/>
    <property type="match status" value="1"/>
</dbReference>
<evidence type="ECO:0000256" key="9">
    <source>
        <dbReference type="ARBA" id="ARBA00023211"/>
    </source>
</evidence>
<protein>
    <recommendedName>
        <fullName evidence="5">Xaa-Pro aminopeptidase</fullName>
        <ecNumber evidence="5">3.4.11.9</ecNumber>
    </recommendedName>
    <alternativeName>
        <fullName evidence="10">Aminoacylproline aminopeptidase</fullName>
    </alternativeName>
</protein>
<dbReference type="PANTHER" id="PTHR43226:SF1">
    <property type="entry name" value="XAA-PRO DIPEPTIDASE"/>
    <property type="match status" value="1"/>
</dbReference>
<comment type="function">
    <text evidence="3">Catalyzes the removal of a penultimate prolyl residue from the N-termini of peptides.</text>
</comment>
<evidence type="ECO:0000256" key="4">
    <source>
        <dbReference type="ARBA" id="ARBA00008766"/>
    </source>
</evidence>
<dbReference type="EMBL" id="SAEB01000003">
    <property type="protein sequence ID" value="RVD87409.1"/>
    <property type="molecule type" value="Genomic_DNA"/>
</dbReference>
<evidence type="ECO:0000259" key="11">
    <source>
        <dbReference type="Pfam" id="PF00557"/>
    </source>
</evidence>
<keyword evidence="6" id="KW-0031">Aminopeptidase</keyword>
<accession>A0A437A872</accession>
<organism evidence="12 13">
    <name type="scientific">Arthrobotrys flagrans</name>
    <name type="common">Nematode-trapping fungus</name>
    <name type="synonym">Trichothecium flagrans</name>
    <dbReference type="NCBI Taxonomy" id="97331"/>
    <lineage>
        <taxon>Eukaryota</taxon>
        <taxon>Fungi</taxon>
        <taxon>Dikarya</taxon>
        <taxon>Ascomycota</taxon>
        <taxon>Pezizomycotina</taxon>
        <taxon>Orbiliomycetes</taxon>
        <taxon>Orbiliales</taxon>
        <taxon>Orbiliaceae</taxon>
        <taxon>Arthrobotrys</taxon>
    </lineage>
</organism>
<evidence type="ECO:0000256" key="10">
    <source>
        <dbReference type="ARBA" id="ARBA00030849"/>
    </source>
</evidence>
<name>A0A437A872_ARTFL</name>
<evidence type="ECO:0000313" key="13">
    <source>
        <dbReference type="Proteomes" id="UP000283090"/>
    </source>
</evidence>